<dbReference type="GO" id="GO:0048188">
    <property type="term" value="C:Set1C/COMPASS complex"/>
    <property type="evidence" value="ECO:0007669"/>
    <property type="project" value="TreeGrafter"/>
</dbReference>
<feature type="repeat" description="WD" evidence="3">
    <location>
        <begin position="13"/>
        <end position="54"/>
    </location>
</feature>
<dbReference type="PROSITE" id="PS50082">
    <property type="entry name" value="WD_REPEATS_2"/>
    <property type="match status" value="1"/>
</dbReference>
<dbReference type="GO" id="GO:0042393">
    <property type="term" value="F:histone binding"/>
    <property type="evidence" value="ECO:0007669"/>
    <property type="project" value="TreeGrafter"/>
</dbReference>
<dbReference type="InterPro" id="IPR036322">
    <property type="entry name" value="WD40_repeat_dom_sf"/>
</dbReference>
<keyword evidence="1 3" id="KW-0853">WD repeat</keyword>
<evidence type="ECO:0000256" key="2">
    <source>
        <dbReference type="ARBA" id="ARBA00022737"/>
    </source>
</evidence>
<reference evidence="4 5" key="1">
    <citation type="journal article" date="2018" name="Biotechnol. Biofuels">
        <title>Integrative visual omics of the white-rot fungus Polyporus brumalis exposes the biotechnological potential of its oxidative enzymes for delignifying raw plant biomass.</title>
        <authorList>
            <person name="Miyauchi S."/>
            <person name="Rancon A."/>
            <person name="Drula E."/>
            <person name="Hage H."/>
            <person name="Chaduli D."/>
            <person name="Favel A."/>
            <person name="Grisel S."/>
            <person name="Henrissat B."/>
            <person name="Herpoel-Gimbert I."/>
            <person name="Ruiz-Duenas F.J."/>
            <person name="Chevret D."/>
            <person name="Hainaut M."/>
            <person name="Lin J."/>
            <person name="Wang M."/>
            <person name="Pangilinan J."/>
            <person name="Lipzen A."/>
            <person name="Lesage-Meessen L."/>
            <person name="Navarro D."/>
            <person name="Riley R."/>
            <person name="Grigoriev I.V."/>
            <person name="Zhou S."/>
            <person name="Raouche S."/>
            <person name="Rosso M.N."/>
        </authorList>
    </citation>
    <scope>NUCLEOTIDE SEQUENCE [LARGE SCALE GENOMIC DNA]</scope>
    <source>
        <strain evidence="4 5">BRFM 1820</strain>
    </source>
</reference>
<dbReference type="PROSITE" id="PS00678">
    <property type="entry name" value="WD_REPEATS_1"/>
    <property type="match status" value="1"/>
</dbReference>
<organism evidence="4 5">
    <name type="scientific">Lentinus brumalis</name>
    <dbReference type="NCBI Taxonomy" id="2498619"/>
    <lineage>
        <taxon>Eukaryota</taxon>
        <taxon>Fungi</taxon>
        <taxon>Dikarya</taxon>
        <taxon>Basidiomycota</taxon>
        <taxon>Agaricomycotina</taxon>
        <taxon>Agaricomycetes</taxon>
        <taxon>Polyporales</taxon>
        <taxon>Polyporaceae</taxon>
        <taxon>Lentinus</taxon>
    </lineage>
</organism>
<evidence type="ECO:0000256" key="3">
    <source>
        <dbReference type="PROSITE-ProRule" id="PRU00221"/>
    </source>
</evidence>
<dbReference type="InterPro" id="IPR001680">
    <property type="entry name" value="WD40_rpt"/>
</dbReference>
<dbReference type="Proteomes" id="UP000256964">
    <property type="component" value="Unassembled WGS sequence"/>
</dbReference>
<proteinExistence type="predicted"/>
<dbReference type="SUPFAM" id="SSF50978">
    <property type="entry name" value="WD40 repeat-like"/>
    <property type="match status" value="1"/>
</dbReference>
<evidence type="ECO:0000313" key="5">
    <source>
        <dbReference type="Proteomes" id="UP000256964"/>
    </source>
</evidence>
<sequence>MSEAPYAQTAHLSEGHSKGITAVAFNGEGTYLATASLDGTVCLWNTSTWGLVDTYRSGKAVVSLTWFANNALVCGLEDGNMSSLVKDDEHITISGFWAHRYPVEHIAACGKLVASGAHEELKVWDWNTNGTSMFLLPASTRHPPTSEHDGPEILVTGVAWAQSALVATYLHHGIRLYDTEQWKLVRVIATRGSTISSSLSPNGGYLAATNLGVGFDVYNLGSGKVIRTFEHNIVAHGRAVPVLFVHGGHAILGGSTTGSIKIWYIDSAQQLAPMAIPRTSSPYPVRVAVHYA</sequence>
<evidence type="ECO:0000256" key="1">
    <source>
        <dbReference type="ARBA" id="ARBA00022574"/>
    </source>
</evidence>
<protein>
    <submittedName>
        <fullName evidence="4">WD40 repeat-like protein</fullName>
    </submittedName>
</protein>
<gene>
    <name evidence="4" type="ORF">OH76DRAFT_1357953</name>
</gene>
<dbReference type="InterPro" id="IPR015943">
    <property type="entry name" value="WD40/YVTN_repeat-like_dom_sf"/>
</dbReference>
<dbReference type="SMART" id="SM00320">
    <property type="entry name" value="WD40"/>
    <property type="match status" value="3"/>
</dbReference>
<keyword evidence="2" id="KW-0677">Repeat</keyword>
<dbReference type="OrthoDB" id="2752513at2759"/>
<dbReference type="Gene3D" id="2.130.10.10">
    <property type="entry name" value="YVTN repeat-like/Quinoprotein amine dehydrogenase"/>
    <property type="match status" value="2"/>
</dbReference>
<dbReference type="PANTHER" id="PTHR22847:SF637">
    <property type="entry name" value="WD REPEAT DOMAIN 5B"/>
    <property type="match status" value="1"/>
</dbReference>
<dbReference type="InterPro" id="IPR019775">
    <property type="entry name" value="WD40_repeat_CS"/>
</dbReference>
<name>A0A371CYJ4_9APHY</name>
<dbReference type="PROSITE" id="PS50294">
    <property type="entry name" value="WD_REPEATS_REGION"/>
    <property type="match status" value="1"/>
</dbReference>
<dbReference type="STRING" id="139420.A0A371CYJ4"/>
<keyword evidence="5" id="KW-1185">Reference proteome</keyword>
<dbReference type="Pfam" id="PF00400">
    <property type="entry name" value="WD40"/>
    <property type="match status" value="1"/>
</dbReference>
<dbReference type="EMBL" id="KZ857438">
    <property type="protein sequence ID" value="RDX45353.1"/>
    <property type="molecule type" value="Genomic_DNA"/>
</dbReference>
<accession>A0A371CYJ4</accession>
<dbReference type="AlphaFoldDB" id="A0A371CYJ4"/>
<evidence type="ECO:0000313" key="4">
    <source>
        <dbReference type="EMBL" id="RDX45353.1"/>
    </source>
</evidence>
<dbReference type="PANTHER" id="PTHR22847">
    <property type="entry name" value="WD40 REPEAT PROTEIN"/>
    <property type="match status" value="1"/>
</dbReference>